<keyword evidence="3" id="KW-1185">Reference proteome</keyword>
<feature type="compositionally biased region" description="Basic and acidic residues" evidence="1">
    <location>
        <begin position="1"/>
        <end position="13"/>
    </location>
</feature>
<gene>
    <name evidence="2" type="ORF">ABK249_22760</name>
</gene>
<evidence type="ECO:0000313" key="2">
    <source>
        <dbReference type="EMBL" id="MEQ1407745.1"/>
    </source>
</evidence>
<feature type="region of interest" description="Disordered" evidence="1">
    <location>
        <begin position="1"/>
        <end position="56"/>
    </location>
</feature>
<dbReference type="EMBL" id="JBEAAL010000020">
    <property type="protein sequence ID" value="MEQ1407745.1"/>
    <property type="molecule type" value="Genomic_DNA"/>
</dbReference>
<protein>
    <submittedName>
        <fullName evidence="2">Uncharacterized protein</fullName>
    </submittedName>
</protein>
<dbReference type="RefSeq" id="WP_348864116.1">
    <property type="nucleotide sequence ID" value="NZ_JBEAAL010000020.1"/>
</dbReference>
<evidence type="ECO:0000313" key="3">
    <source>
        <dbReference type="Proteomes" id="UP001496627"/>
    </source>
</evidence>
<evidence type="ECO:0000256" key="1">
    <source>
        <dbReference type="SAM" id="MobiDB-lite"/>
    </source>
</evidence>
<accession>A0ABV0M789</accession>
<proteinExistence type="predicted"/>
<name>A0ABV0M789_9HYPH</name>
<dbReference type="Proteomes" id="UP001496627">
    <property type="component" value="Unassembled WGS sequence"/>
</dbReference>
<reference evidence="2 3" key="1">
    <citation type="submission" date="2024-05" db="EMBL/GenBank/DDBJ databases">
        <title>Neorhizobium sp. Rsf11, a plant growth promoting and heavy metal resistant PAH-degrader.</title>
        <authorList>
            <person name="Golubev S.N."/>
            <person name="Muratova A.Y."/>
            <person name="Markelova M.I."/>
        </authorList>
    </citation>
    <scope>NUCLEOTIDE SEQUENCE [LARGE SCALE GENOMIC DNA]</scope>
    <source>
        <strain evidence="2 3">Rsf11</strain>
    </source>
</reference>
<comment type="caution">
    <text evidence="2">The sequence shown here is derived from an EMBL/GenBank/DDBJ whole genome shotgun (WGS) entry which is preliminary data.</text>
</comment>
<sequence>MHRRDDDHDEGERLAGLSPFVAGPPSGQSVIPFRRANPPRPAAGGDPSSPPAPFESLGSVTQAVVLRLANDAVRLKVLAAGPREEEETDRQP</sequence>
<organism evidence="2 3">
    <name type="scientific">Neorhizobium phenanthreniclasticum</name>
    <dbReference type="NCBI Taxonomy" id="3157917"/>
    <lineage>
        <taxon>Bacteria</taxon>
        <taxon>Pseudomonadati</taxon>
        <taxon>Pseudomonadota</taxon>
        <taxon>Alphaproteobacteria</taxon>
        <taxon>Hyphomicrobiales</taxon>
        <taxon>Rhizobiaceae</taxon>
        <taxon>Rhizobium/Agrobacterium group</taxon>
        <taxon>Neorhizobium</taxon>
    </lineage>
</organism>